<dbReference type="EMBL" id="UINC01021197">
    <property type="protein sequence ID" value="SVA88235.1"/>
    <property type="molecule type" value="Genomic_DNA"/>
</dbReference>
<accession>A0A381ZG18</accession>
<protein>
    <recommendedName>
        <fullName evidence="2">Helicase/UvrB N-terminal domain-containing protein</fullName>
    </recommendedName>
</protein>
<evidence type="ECO:0008006" key="2">
    <source>
        <dbReference type="Google" id="ProtNLM"/>
    </source>
</evidence>
<proteinExistence type="predicted"/>
<dbReference type="InterPro" id="IPR027417">
    <property type="entry name" value="P-loop_NTPase"/>
</dbReference>
<name>A0A381ZG18_9ZZZZ</name>
<organism evidence="1">
    <name type="scientific">marine metagenome</name>
    <dbReference type="NCBI Taxonomy" id="408172"/>
    <lineage>
        <taxon>unclassified sequences</taxon>
        <taxon>metagenomes</taxon>
        <taxon>ecological metagenomes</taxon>
    </lineage>
</organism>
<gene>
    <name evidence="1" type="ORF">METZ01_LOCUS141089</name>
</gene>
<evidence type="ECO:0000313" key="1">
    <source>
        <dbReference type="EMBL" id="SVA88235.1"/>
    </source>
</evidence>
<dbReference type="AlphaFoldDB" id="A0A381ZG18"/>
<dbReference type="Gene3D" id="3.40.50.300">
    <property type="entry name" value="P-loop containing nucleotide triphosphate hydrolases"/>
    <property type="match status" value="1"/>
</dbReference>
<reference evidence="1" key="1">
    <citation type="submission" date="2018-05" db="EMBL/GenBank/DDBJ databases">
        <authorList>
            <person name="Lanie J.A."/>
            <person name="Ng W.-L."/>
            <person name="Kazmierczak K.M."/>
            <person name="Andrzejewski T.M."/>
            <person name="Davidsen T.M."/>
            <person name="Wayne K.J."/>
            <person name="Tettelin H."/>
            <person name="Glass J.I."/>
            <person name="Rusch D."/>
            <person name="Podicherti R."/>
            <person name="Tsui H.-C.T."/>
            <person name="Winkler M.E."/>
        </authorList>
    </citation>
    <scope>NUCLEOTIDE SEQUENCE</scope>
</reference>
<dbReference type="SUPFAM" id="SSF52540">
    <property type="entry name" value="P-loop containing nucleoside triphosphate hydrolases"/>
    <property type="match status" value="1"/>
</dbReference>
<sequence length="667" mass="75297">MKKIDIKKFNKTMDQLVETYTDYKKVTEFERKVGASVCRATELAMSDLKLNSNQPKFRVVSAPTGGSKTSSSIALLSMLANENKGFSGAYICKTIEECDEHYRTLKKLVDNDQLAVFNSLHKTNASPSLMLEKKRELGLEIEDHFDPEDLNNSRLIITTHTRWMKEEEYQTDLGVRKYKGIHRDLIVVDEEPDLFSIYPCQPHEVGELADLLSGSLNLQNDEMKNKVLIHRFTKTLRKIQERMEKITDGAIREATYIPVDLVEEDEYEDVFKLTNQHIRMCLDKSGLNNNTSLNDRLNNILSFIQASAEGMGFHTRQGTSGFYAYKGSMSAESGTLVLDGSADLNGVYGLCKGMELVDVPTVDYRNVELTHVTPPEEFRNKMRPNHILRNAWSARPYMEWLQEYVTSVTPENAEILVVAKKDLLNYGLHKDPGDPYESPFEADWNNRHVHFCNYGRGKGSNKWKDCDHVFLLGDWHLPTSLVIARIGSLKSSHASGLNLNKLGAPRSKDPLVNIIRDSHLQTTFKQMAARISLRNIDDSGIASPAHVYSIDGDLPLLFSSKDKMFPNSPEVKIIGKDQVLEAATATQKLANLLVTSCSYYITNEELKETCGLNPNMIAKAFNSRLVKAIARAKGWERKKSIEVLGYGRGFVLVNETLFNQEGTSISF</sequence>